<dbReference type="Proteomes" id="UP000289886">
    <property type="component" value="Unassembled WGS sequence"/>
</dbReference>
<keyword evidence="3" id="KW-1185">Reference proteome</keyword>
<organism evidence="2 3">
    <name type="scientific">Acipenser ruthenus</name>
    <name type="common">Sterlet sturgeon</name>
    <dbReference type="NCBI Taxonomy" id="7906"/>
    <lineage>
        <taxon>Eukaryota</taxon>
        <taxon>Metazoa</taxon>
        <taxon>Chordata</taxon>
        <taxon>Craniata</taxon>
        <taxon>Vertebrata</taxon>
        <taxon>Euteleostomi</taxon>
        <taxon>Actinopterygii</taxon>
        <taxon>Chondrostei</taxon>
        <taxon>Acipenseriformes</taxon>
        <taxon>Acipenseridae</taxon>
        <taxon>Acipenser</taxon>
    </lineage>
</organism>
<evidence type="ECO:0000313" key="3">
    <source>
        <dbReference type="Proteomes" id="UP000289886"/>
    </source>
</evidence>
<name>A0A662YP42_ACIRT</name>
<evidence type="ECO:0000256" key="1">
    <source>
        <dbReference type="SAM" id="MobiDB-lite"/>
    </source>
</evidence>
<reference evidence="2 3" key="1">
    <citation type="submission" date="2019-01" db="EMBL/GenBank/DDBJ databases">
        <title>Draft Genome and Complete Hox-Cluster Characterization of the Sterlet Sturgeon (Acipenser ruthenus).</title>
        <authorList>
            <person name="Wei Q."/>
        </authorList>
    </citation>
    <scope>NUCLEOTIDE SEQUENCE [LARGE SCALE GENOMIC DNA]</scope>
    <source>
        <strain evidence="2">WHYD16114868_AA</strain>
        <tissue evidence="2">Blood</tissue>
    </source>
</reference>
<accession>A0A662YP42</accession>
<feature type="region of interest" description="Disordered" evidence="1">
    <location>
        <begin position="24"/>
        <end position="44"/>
    </location>
</feature>
<protein>
    <submittedName>
        <fullName evidence="2">Uncharacterized protein</fullName>
    </submittedName>
</protein>
<dbReference type="AlphaFoldDB" id="A0A662YP42"/>
<sequence length="177" mass="19317">MGGLCTGDAQQGVLEQIMKKRLWGSKSRRQSGHQERGTRPCGPLQPFLLHPGLKSRTDAAVHLSLKGQGGMLDTQAPGAEGMSILLRDLSLAGRTAVEPRLDRHKFGVLHRLNTACTEHCLHWPYREHYVHRVPCRTVCSCTGAVAVGTEHRAHQVPWALCAPCTGALALGTMCRVQ</sequence>
<evidence type="ECO:0000313" key="2">
    <source>
        <dbReference type="EMBL" id="RXM97905.1"/>
    </source>
</evidence>
<gene>
    <name evidence="2" type="ORF">EOD39_13840</name>
</gene>
<comment type="caution">
    <text evidence="2">The sequence shown here is derived from an EMBL/GenBank/DDBJ whole genome shotgun (WGS) entry which is preliminary data.</text>
</comment>
<proteinExistence type="predicted"/>
<dbReference type="EMBL" id="SCEB01000889">
    <property type="protein sequence ID" value="RXM97905.1"/>
    <property type="molecule type" value="Genomic_DNA"/>
</dbReference>